<reference evidence="8" key="1">
    <citation type="submission" date="2020-06" db="EMBL/GenBank/DDBJ databases">
        <authorList>
            <person name="Li T."/>
            <person name="Hu X."/>
            <person name="Zhang T."/>
            <person name="Song X."/>
            <person name="Zhang H."/>
            <person name="Dai N."/>
            <person name="Sheng W."/>
            <person name="Hou X."/>
            <person name="Wei L."/>
        </authorList>
    </citation>
    <scope>NUCLEOTIDE SEQUENCE</scope>
    <source>
        <strain evidence="8">G02</strain>
        <tissue evidence="8">Leaf</tissue>
    </source>
</reference>
<keyword evidence="2" id="KW-0964">Secreted</keyword>
<comment type="caution">
    <text evidence="8">The sequence shown here is derived from an EMBL/GenBank/DDBJ whole genome shotgun (WGS) entry which is preliminary data.</text>
</comment>
<dbReference type="SMART" id="SM00505">
    <property type="entry name" value="Knot1"/>
    <property type="match status" value="1"/>
</dbReference>
<reference evidence="8" key="2">
    <citation type="journal article" date="2024" name="Plant">
        <title>Genomic evolution and insights into agronomic trait innovations of Sesamum species.</title>
        <authorList>
            <person name="Miao H."/>
            <person name="Wang L."/>
            <person name="Qu L."/>
            <person name="Liu H."/>
            <person name="Sun Y."/>
            <person name="Le M."/>
            <person name="Wang Q."/>
            <person name="Wei S."/>
            <person name="Zheng Y."/>
            <person name="Lin W."/>
            <person name="Duan Y."/>
            <person name="Cao H."/>
            <person name="Xiong S."/>
            <person name="Wang X."/>
            <person name="Wei L."/>
            <person name="Li C."/>
            <person name="Ma Q."/>
            <person name="Ju M."/>
            <person name="Zhao R."/>
            <person name="Li G."/>
            <person name="Mu C."/>
            <person name="Tian Q."/>
            <person name="Mei H."/>
            <person name="Zhang T."/>
            <person name="Gao T."/>
            <person name="Zhang H."/>
        </authorList>
    </citation>
    <scope>NUCLEOTIDE SEQUENCE</scope>
    <source>
        <strain evidence="8">G02</strain>
    </source>
</reference>
<feature type="signal peptide" evidence="6">
    <location>
        <begin position="1"/>
        <end position="29"/>
    </location>
</feature>
<dbReference type="PANTHER" id="PTHR33147:SF130">
    <property type="entry name" value="DEFENSIN-LIKE PROTEIN 1"/>
    <property type="match status" value="1"/>
</dbReference>
<dbReference type="Pfam" id="PF00304">
    <property type="entry name" value="Gamma-thionin"/>
    <property type="match status" value="1"/>
</dbReference>
<evidence type="ECO:0000256" key="4">
    <source>
        <dbReference type="ARBA" id="ARBA00023157"/>
    </source>
</evidence>
<name>A0AAW2T495_SESRA</name>
<evidence type="ECO:0000313" key="8">
    <source>
        <dbReference type="EMBL" id="KAL0398973.1"/>
    </source>
</evidence>
<dbReference type="SUPFAM" id="SSF57095">
    <property type="entry name" value="Scorpion toxin-like"/>
    <property type="match status" value="1"/>
</dbReference>
<keyword evidence="4" id="KW-1015">Disulfide bond</keyword>
<dbReference type="InterPro" id="IPR003614">
    <property type="entry name" value="Knottins"/>
</dbReference>
<dbReference type="InterPro" id="IPR036574">
    <property type="entry name" value="Scorpion_toxin-like_sf"/>
</dbReference>
<gene>
    <name evidence="8" type="ORF">Sradi_2240600</name>
</gene>
<feature type="chain" id="PRO_5043991283" evidence="6">
    <location>
        <begin position="30"/>
        <end position="97"/>
    </location>
</feature>
<dbReference type="InterPro" id="IPR008176">
    <property type="entry name" value="Defensin_plant"/>
</dbReference>
<organism evidence="8">
    <name type="scientific">Sesamum radiatum</name>
    <name type="common">Black benniseed</name>
    <dbReference type="NCBI Taxonomy" id="300843"/>
    <lineage>
        <taxon>Eukaryota</taxon>
        <taxon>Viridiplantae</taxon>
        <taxon>Streptophyta</taxon>
        <taxon>Embryophyta</taxon>
        <taxon>Tracheophyta</taxon>
        <taxon>Spermatophyta</taxon>
        <taxon>Magnoliopsida</taxon>
        <taxon>eudicotyledons</taxon>
        <taxon>Gunneridae</taxon>
        <taxon>Pentapetalae</taxon>
        <taxon>asterids</taxon>
        <taxon>lamiids</taxon>
        <taxon>Lamiales</taxon>
        <taxon>Pedaliaceae</taxon>
        <taxon>Sesamum</taxon>
    </lineage>
</organism>
<dbReference type="PANTHER" id="PTHR33147">
    <property type="entry name" value="DEFENSIN-LIKE PROTEIN 1"/>
    <property type="match status" value="1"/>
</dbReference>
<dbReference type="PRINTS" id="PR00288">
    <property type="entry name" value="PUROTHIONIN"/>
</dbReference>
<sequence>MGLGTKSAFSARLILQFLLLIFASQECMGRTCRSKSENFKGFCLVDQNCRIVCSQEGFTDGRCEGIWRHCVCEKPCESSSSSSPPSSSSSLYFYLDD</sequence>
<dbReference type="EMBL" id="JACGWJ010000009">
    <property type="protein sequence ID" value="KAL0398973.1"/>
    <property type="molecule type" value="Genomic_DNA"/>
</dbReference>
<evidence type="ECO:0000256" key="3">
    <source>
        <dbReference type="ARBA" id="ARBA00022729"/>
    </source>
</evidence>
<keyword evidence="3 6" id="KW-0732">Signal</keyword>
<proteinExistence type="predicted"/>
<feature type="region of interest" description="Disordered" evidence="5">
    <location>
        <begin position="76"/>
        <end position="97"/>
    </location>
</feature>
<dbReference type="Gene3D" id="3.30.30.10">
    <property type="entry name" value="Knottin, scorpion toxin-like"/>
    <property type="match status" value="1"/>
</dbReference>
<evidence type="ECO:0000256" key="1">
    <source>
        <dbReference type="ARBA" id="ARBA00004613"/>
    </source>
</evidence>
<feature type="domain" description="Knottins-like" evidence="7">
    <location>
        <begin position="31"/>
        <end position="76"/>
    </location>
</feature>
<dbReference type="GO" id="GO:0005576">
    <property type="term" value="C:extracellular region"/>
    <property type="evidence" value="ECO:0007669"/>
    <property type="project" value="UniProtKB-SubCell"/>
</dbReference>
<comment type="subcellular location">
    <subcellularLocation>
        <location evidence="1">Secreted</location>
    </subcellularLocation>
</comment>
<dbReference type="AlphaFoldDB" id="A0AAW2T495"/>
<dbReference type="GO" id="GO:0006952">
    <property type="term" value="P:defense response"/>
    <property type="evidence" value="ECO:0007669"/>
    <property type="project" value="InterPro"/>
</dbReference>
<accession>A0AAW2T495</accession>
<evidence type="ECO:0000259" key="7">
    <source>
        <dbReference type="SMART" id="SM00505"/>
    </source>
</evidence>
<protein>
    <submittedName>
        <fullName evidence="8">Defensin-like protein 7</fullName>
    </submittedName>
</protein>
<evidence type="ECO:0000256" key="5">
    <source>
        <dbReference type="SAM" id="MobiDB-lite"/>
    </source>
</evidence>
<evidence type="ECO:0000256" key="6">
    <source>
        <dbReference type="SAM" id="SignalP"/>
    </source>
</evidence>
<evidence type="ECO:0000256" key="2">
    <source>
        <dbReference type="ARBA" id="ARBA00022525"/>
    </source>
</evidence>
<dbReference type="PROSITE" id="PS00940">
    <property type="entry name" value="GAMMA_THIONIN"/>
    <property type="match status" value="1"/>
</dbReference>
<feature type="compositionally biased region" description="Low complexity" evidence="5">
    <location>
        <begin position="78"/>
        <end position="90"/>
    </location>
</feature>